<gene>
    <name evidence="1" type="ORF">WMSIL1_LOCUS12329</name>
</gene>
<name>A0A564Z425_HYMDI</name>
<proteinExistence type="predicted"/>
<dbReference type="EMBL" id="CABIJS010000611">
    <property type="protein sequence ID" value="VUZ54277.1"/>
    <property type="molecule type" value="Genomic_DNA"/>
</dbReference>
<evidence type="ECO:0000313" key="2">
    <source>
        <dbReference type="Proteomes" id="UP000321570"/>
    </source>
</evidence>
<protein>
    <submittedName>
        <fullName evidence="1">Uncharacterized protein</fullName>
    </submittedName>
</protein>
<dbReference type="AlphaFoldDB" id="A0A564Z425"/>
<keyword evidence="2" id="KW-1185">Reference proteome</keyword>
<organism evidence="1 2">
    <name type="scientific">Hymenolepis diminuta</name>
    <name type="common">Rat tapeworm</name>
    <dbReference type="NCBI Taxonomy" id="6216"/>
    <lineage>
        <taxon>Eukaryota</taxon>
        <taxon>Metazoa</taxon>
        <taxon>Spiralia</taxon>
        <taxon>Lophotrochozoa</taxon>
        <taxon>Platyhelminthes</taxon>
        <taxon>Cestoda</taxon>
        <taxon>Eucestoda</taxon>
        <taxon>Cyclophyllidea</taxon>
        <taxon>Hymenolepididae</taxon>
        <taxon>Hymenolepis</taxon>
    </lineage>
</organism>
<dbReference type="Proteomes" id="UP000321570">
    <property type="component" value="Unassembled WGS sequence"/>
</dbReference>
<reference evidence="1 2" key="1">
    <citation type="submission" date="2019-07" db="EMBL/GenBank/DDBJ databases">
        <authorList>
            <person name="Jastrzebski P J."/>
            <person name="Paukszto L."/>
            <person name="Jastrzebski P J."/>
        </authorList>
    </citation>
    <scope>NUCLEOTIDE SEQUENCE [LARGE SCALE GENOMIC DNA]</scope>
    <source>
        <strain evidence="1 2">WMS-il1</strain>
    </source>
</reference>
<evidence type="ECO:0000313" key="1">
    <source>
        <dbReference type="EMBL" id="VUZ54277.1"/>
    </source>
</evidence>
<dbReference type="Pfam" id="PF20180">
    <property type="entry name" value="UQCC2_CBP6"/>
    <property type="match status" value="1"/>
</dbReference>
<sequence>MGSGVEGMTTLRVLRRYWSSSSSSAPISLRNKLQEVADQWPVDPTKEHRDIRHHWQNRVRELISNDAPSSQLEKETACLERLISNLHRDKYPVPDGLGGSPPLVGATGLDLASVSTILANKGTAKPKKSILARIVQIWT</sequence>
<accession>A0A564Z425</accession>